<name>A0A5B7FYR5_PORTR</name>
<keyword evidence="3" id="KW-1185">Reference proteome</keyword>
<gene>
    <name evidence="2" type="ORF">E2C01_044227</name>
</gene>
<evidence type="ECO:0000313" key="3">
    <source>
        <dbReference type="Proteomes" id="UP000324222"/>
    </source>
</evidence>
<dbReference type="Proteomes" id="UP000324222">
    <property type="component" value="Unassembled WGS sequence"/>
</dbReference>
<dbReference type="EMBL" id="VSRR010009479">
    <property type="protein sequence ID" value="MPC50399.1"/>
    <property type="molecule type" value="Genomic_DNA"/>
</dbReference>
<reference evidence="2 3" key="1">
    <citation type="submission" date="2019-05" db="EMBL/GenBank/DDBJ databases">
        <title>Another draft genome of Portunus trituberculatus and its Hox gene families provides insights of decapod evolution.</title>
        <authorList>
            <person name="Jeong J.-H."/>
            <person name="Song I."/>
            <person name="Kim S."/>
            <person name="Choi T."/>
            <person name="Kim D."/>
            <person name="Ryu S."/>
            <person name="Kim W."/>
        </authorList>
    </citation>
    <scope>NUCLEOTIDE SEQUENCE [LARGE SCALE GENOMIC DNA]</scope>
    <source>
        <tissue evidence="2">Muscle</tissue>
    </source>
</reference>
<proteinExistence type="predicted"/>
<comment type="caution">
    <text evidence="2">The sequence shown here is derived from an EMBL/GenBank/DDBJ whole genome shotgun (WGS) entry which is preliminary data.</text>
</comment>
<feature type="region of interest" description="Disordered" evidence="1">
    <location>
        <begin position="1"/>
        <end position="28"/>
    </location>
</feature>
<dbReference type="AlphaFoldDB" id="A0A5B7FYR5"/>
<organism evidence="2 3">
    <name type="scientific">Portunus trituberculatus</name>
    <name type="common">Swimming crab</name>
    <name type="synonym">Neptunus trituberculatus</name>
    <dbReference type="NCBI Taxonomy" id="210409"/>
    <lineage>
        <taxon>Eukaryota</taxon>
        <taxon>Metazoa</taxon>
        <taxon>Ecdysozoa</taxon>
        <taxon>Arthropoda</taxon>
        <taxon>Crustacea</taxon>
        <taxon>Multicrustacea</taxon>
        <taxon>Malacostraca</taxon>
        <taxon>Eumalacostraca</taxon>
        <taxon>Eucarida</taxon>
        <taxon>Decapoda</taxon>
        <taxon>Pleocyemata</taxon>
        <taxon>Brachyura</taxon>
        <taxon>Eubrachyura</taxon>
        <taxon>Portunoidea</taxon>
        <taxon>Portunidae</taxon>
        <taxon>Portuninae</taxon>
        <taxon>Portunus</taxon>
    </lineage>
</organism>
<protein>
    <submittedName>
        <fullName evidence="2">Uncharacterized protein</fullName>
    </submittedName>
</protein>
<accession>A0A5B7FYR5</accession>
<sequence length="68" mass="8115">MALQSPRLRRDTPSLCKDSSQRSEKMFRCQPRQMLAPKHYPMPFMRPPILWPAANNRRGWLSCSRDKR</sequence>
<evidence type="ECO:0000313" key="2">
    <source>
        <dbReference type="EMBL" id="MPC50399.1"/>
    </source>
</evidence>
<evidence type="ECO:0000256" key="1">
    <source>
        <dbReference type="SAM" id="MobiDB-lite"/>
    </source>
</evidence>